<feature type="active site" description="Acyl-thioester intermediate" evidence="3">
    <location>
        <position position="126"/>
    </location>
</feature>
<evidence type="ECO:0000259" key="4">
    <source>
        <dbReference type="SMART" id="SM00859"/>
    </source>
</evidence>
<dbReference type="GO" id="GO:0008774">
    <property type="term" value="F:acetaldehyde dehydrogenase (acetylating) activity"/>
    <property type="evidence" value="ECO:0007669"/>
    <property type="project" value="UniProtKB-UniRule"/>
</dbReference>
<dbReference type="GO" id="GO:0051287">
    <property type="term" value="F:NAD binding"/>
    <property type="evidence" value="ECO:0007669"/>
    <property type="project" value="UniProtKB-UniRule"/>
</dbReference>
<dbReference type="CDD" id="cd23933">
    <property type="entry name" value="ALDH_C"/>
    <property type="match status" value="1"/>
</dbReference>
<keyword evidence="3" id="KW-0058">Aromatic hydrocarbons catabolism</keyword>
<dbReference type="AlphaFoldDB" id="A0A2W7MP97"/>
<evidence type="ECO:0000256" key="3">
    <source>
        <dbReference type="HAMAP-Rule" id="MF_01657"/>
    </source>
</evidence>
<dbReference type="InterPro" id="IPR036291">
    <property type="entry name" value="NAD(P)-bd_dom_sf"/>
</dbReference>
<sequence>MEKIKVAILGSGNIGTDLMYKLLKTEGSMELALMAGIDPESEGLKRANELQIPITAEGIHGILEHDDIKIVFDATSAKAHITHALLLKEAGIVAIDLTPAAVGPYVVPAINLKDHLELDNVNMISCSGQATTPLVYAVNRVAPVKYSEIIATISSVSVGPGTRQNLDEFTLTTANACQEIGGAKSARAIPVINSAEPPIMMNNTVYAVLEENADEKAVIESIEQIVQEVQKYVPGYRLKRAPYIDIRHTPWGDLPTVIILNEVEGAGDFFPTYAGNLDIMTAAAVQVGEQFAAHILKKKGVIV</sequence>
<feature type="binding site" evidence="3">
    <location>
        <begin position="157"/>
        <end position="165"/>
    </location>
    <ligand>
        <name>NAD(+)</name>
        <dbReference type="ChEBI" id="CHEBI:57540"/>
    </ligand>
</feature>
<evidence type="ECO:0000313" key="6">
    <source>
        <dbReference type="Proteomes" id="UP000248646"/>
    </source>
</evidence>
<dbReference type="RefSeq" id="WP_111438911.1">
    <property type="nucleotide sequence ID" value="NZ_QKZI01000001.1"/>
</dbReference>
<dbReference type="NCBIfam" id="TIGR03215">
    <property type="entry name" value="ac_ald_DH_ac"/>
    <property type="match status" value="1"/>
</dbReference>
<dbReference type="OrthoDB" id="9786743at2"/>
<feature type="binding site" evidence="3">
    <location>
        <position position="276"/>
    </location>
    <ligand>
        <name>NAD(+)</name>
        <dbReference type="ChEBI" id="CHEBI:57540"/>
    </ligand>
</feature>
<dbReference type="Pfam" id="PF01118">
    <property type="entry name" value="Semialdhyde_dh"/>
    <property type="match status" value="1"/>
</dbReference>
<dbReference type="Proteomes" id="UP000248646">
    <property type="component" value="Unassembled WGS sequence"/>
</dbReference>
<keyword evidence="3" id="KW-0560">Oxidoreductase</keyword>
<evidence type="ECO:0000256" key="2">
    <source>
        <dbReference type="ARBA" id="ARBA00023027"/>
    </source>
</evidence>
<dbReference type="EC" id="1.2.1.10" evidence="3"/>
<comment type="caution">
    <text evidence="5">The sequence shown here is derived from an EMBL/GenBank/DDBJ whole genome shotgun (WGS) entry which is preliminary data.</text>
</comment>
<organism evidence="5 6">
    <name type="scientific">Psychrobacillus insolitus</name>
    <dbReference type="NCBI Taxonomy" id="1461"/>
    <lineage>
        <taxon>Bacteria</taxon>
        <taxon>Bacillati</taxon>
        <taxon>Bacillota</taxon>
        <taxon>Bacilli</taxon>
        <taxon>Bacillales</taxon>
        <taxon>Bacillaceae</taxon>
        <taxon>Psychrobacillus</taxon>
    </lineage>
</organism>
<dbReference type="Gene3D" id="3.30.360.10">
    <property type="entry name" value="Dihydrodipicolinate Reductase, domain 2"/>
    <property type="match status" value="1"/>
</dbReference>
<dbReference type="SMART" id="SM00859">
    <property type="entry name" value="Semialdhyde_dh"/>
    <property type="match status" value="1"/>
</dbReference>
<reference evidence="5 6" key="1">
    <citation type="submission" date="2018-06" db="EMBL/GenBank/DDBJ databases">
        <title>Genomic Encyclopedia of Type Strains, Phase IV (KMG-IV): sequencing the most valuable type-strain genomes for metagenomic binning, comparative biology and taxonomic classification.</title>
        <authorList>
            <person name="Goeker M."/>
        </authorList>
    </citation>
    <scope>NUCLEOTIDE SEQUENCE [LARGE SCALE GENOMIC DNA]</scope>
    <source>
        <strain evidence="5 6">DSM 5</strain>
    </source>
</reference>
<feature type="binding site" evidence="3">
    <location>
        <begin position="11"/>
        <end position="14"/>
    </location>
    <ligand>
        <name>NAD(+)</name>
        <dbReference type="ChEBI" id="CHEBI:57540"/>
    </ligand>
</feature>
<dbReference type="InterPro" id="IPR015426">
    <property type="entry name" value="Acetylaldehyde_DH_C"/>
</dbReference>
<dbReference type="SUPFAM" id="SSF51735">
    <property type="entry name" value="NAD(P)-binding Rossmann-fold domains"/>
    <property type="match status" value="1"/>
</dbReference>
<comment type="catalytic activity">
    <reaction evidence="3">
        <text>acetaldehyde + NAD(+) + CoA = acetyl-CoA + NADH + H(+)</text>
        <dbReference type="Rhea" id="RHEA:23288"/>
        <dbReference type="ChEBI" id="CHEBI:15343"/>
        <dbReference type="ChEBI" id="CHEBI:15378"/>
        <dbReference type="ChEBI" id="CHEBI:57287"/>
        <dbReference type="ChEBI" id="CHEBI:57288"/>
        <dbReference type="ChEBI" id="CHEBI:57540"/>
        <dbReference type="ChEBI" id="CHEBI:57945"/>
        <dbReference type="EC" id="1.2.1.10"/>
    </reaction>
</comment>
<feature type="domain" description="Semialdehyde dehydrogenase NAD-binding" evidence="4">
    <location>
        <begin position="5"/>
        <end position="118"/>
    </location>
</feature>
<evidence type="ECO:0000313" key="5">
    <source>
        <dbReference type="EMBL" id="PZX08328.1"/>
    </source>
</evidence>
<keyword evidence="2 3" id="KW-0520">NAD</keyword>
<gene>
    <name evidence="5" type="ORF">C7437_1011452</name>
</gene>
<dbReference type="NCBIfam" id="NF006157">
    <property type="entry name" value="PRK08300.1"/>
    <property type="match status" value="1"/>
</dbReference>
<proteinExistence type="inferred from homology"/>
<dbReference type="SUPFAM" id="SSF55347">
    <property type="entry name" value="Glyceraldehyde-3-phosphate dehydrogenase-like, C-terminal domain"/>
    <property type="match status" value="1"/>
</dbReference>
<keyword evidence="6" id="KW-1185">Reference proteome</keyword>
<dbReference type="PIRSF" id="PIRSF015689">
    <property type="entry name" value="Actaldh_dh_actl"/>
    <property type="match status" value="1"/>
</dbReference>
<comment type="similarity">
    <text evidence="1 3">Belongs to the acetaldehyde dehydrogenase family.</text>
</comment>
<name>A0A2W7MP97_9BACI</name>
<evidence type="ECO:0000256" key="1">
    <source>
        <dbReference type="ARBA" id="ARBA00009244"/>
    </source>
</evidence>
<dbReference type="InterPro" id="IPR000534">
    <property type="entry name" value="Semialdehyde_DH_NAD-bd"/>
</dbReference>
<dbReference type="HAMAP" id="MF_01657">
    <property type="entry name" value="Ac_ald_DH_ac"/>
    <property type="match status" value="1"/>
</dbReference>
<dbReference type="Gene3D" id="3.40.50.720">
    <property type="entry name" value="NAD(P)-binding Rossmann-like Domain"/>
    <property type="match status" value="1"/>
</dbReference>
<protein>
    <recommendedName>
        <fullName evidence="3">Acetaldehyde dehydrogenase</fullName>
        <ecNumber evidence="3">1.2.1.10</ecNumber>
    </recommendedName>
    <alternativeName>
        <fullName evidence="3">Acetaldehyde dehydrogenase [acetylating]</fullName>
    </alternativeName>
</protein>
<dbReference type="EMBL" id="QKZI01000001">
    <property type="protein sequence ID" value="PZX08328.1"/>
    <property type="molecule type" value="Genomic_DNA"/>
</dbReference>
<accession>A0A2W7MP97</accession>
<dbReference type="Pfam" id="PF09290">
    <property type="entry name" value="AcetDehyd-dimer"/>
    <property type="match status" value="1"/>
</dbReference>
<dbReference type="InterPro" id="IPR003361">
    <property type="entry name" value="Acetaldehyde_dehydrogenase"/>
</dbReference>